<dbReference type="GO" id="GO:0046872">
    <property type="term" value="F:metal ion binding"/>
    <property type="evidence" value="ECO:0007669"/>
    <property type="project" value="UniProtKB-KW"/>
</dbReference>
<dbReference type="Pfam" id="PF13359">
    <property type="entry name" value="DDE_Tnp_4"/>
    <property type="match status" value="1"/>
</dbReference>
<comment type="cofactor">
    <cofactor evidence="1">
        <name>a divalent metal cation</name>
        <dbReference type="ChEBI" id="CHEBI:60240"/>
    </cofactor>
</comment>
<accession>A0A1F5J9R5</accession>
<dbReference type="EMBL" id="MFCX01000028">
    <property type="protein sequence ID" value="OGE25329.1"/>
    <property type="molecule type" value="Genomic_DNA"/>
</dbReference>
<organism evidence="4 5">
    <name type="scientific">Candidatus Daviesbacteria bacterium RIFCSPHIGHO2_02_FULL_39_12</name>
    <dbReference type="NCBI Taxonomy" id="1797770"/>
    <lineage>
        <taxon>Bacteria</taxon>
        <taxon>Candidatus Daviesiibacteriota</taxon>
    </lineage>
</organism>
<sequence>MSNQEYLLKHPELFQYVIGIKFSEFQQLLPKFSKALRLAETKKAYNRKRLREVGGGRKAKLADDYQKLFFILFYYKTYPTFRFAQTIYQLDKRNIQLWVKFLAPVLFSTLGYELSLKTRRKISSYHLWLEEYPELEQFIVDCTERSIQRPKDNQTQTNHYSGKKKHHTVKNQIFVSPKTNRILTVSDTVPGTIHDKKLFEQDSHLLYLPERAMGMGDLGYLGTDDLSPRLKMILPQKKPPNKELTDSQKANNKAISSIRVRVEHPFSYLKHFNILSQKFRGRLNQQNLDLPFKTIACIYNFTRTPI</sequence>
<dbReference type="InterPro" id="IPR027806">
    <property type="entry name" value="HARBI1_dom"/>
</dbReference>
<proteinExistence type="predicted"/>
<comment type="caution">
    <text evidence="4">The sequence shown here is derived from an EMBL/GenBank/DDBJ whole genome shotgun (WGS) entry which is preliminary data.</text>
</comment>
<keyword evidence="2" id="KW-0479">Metal-binding</keyword>
<evidence type="ECO:0000259" key="3">
    <source>
        <dbReference type="Pfam" id="PF13359"/>
    </source>
</evidence>
<protein>
    <recommendedName>
        <fullName evidence="3">DDE Tnp4 domain-containing protein</fullName>
    </recommendedName>
</protein>
<reference evidence="4 5" key="1">
    <citation type="journal article" date="2016" name="Nat. Commun.">
        <title>Thousands of microbial genomes shed light on interconnected biogeochemical processes in an aquifer system.</title>
        <authorList>
            <person name="Anantharaman K."/>
            <person name="Brown C.T."/>
            <person name="Hug L.A."/>
            <person name="Sharon I."/>
            <person name="Castelle C.J."/>
            <person name="Probst A.J."/>
            <person name="Thomas B.C."/>
            <person name="Singh A."/>
            <person name="Wilkins M.J."/>
            <person name="Karaoz U."/>
            <person name="Brodie E.L."/>
            <person name="Williams K.H."/>
            <person name="Hubbard S.S."/>
            <person name="Banfield J.F."/>
        </authorList>
    </citation>
    <scope>NUCLEOTIDE SEQUENCE [LARGE SCALE GENOMIC DNA]</scope>
</reference>
<dbReference type="AlphaFoldDB" id="A0A1F5J9R5"/>
<evidence type="ECO:0000256" key="2">
    <source>
        <dbReference type="ARBA" id="ARBA00022723"/>
    </source>
</evidence>
<name>A0A1F5J9R5_9BACT</name>
<evidence type="ECO:0000256" key="1">
    <source>
        <dbReference type="ARBA" id="ARBA00001968"/>
    </source>
</evidence>
<dbReference type="Proteomes" id="UP000177042">
    <property type="component" value="Unassembled WGS sequence"/>
</dbReference>
<feature type="domain" description="DDE Tnp4" evidence="3">
    <location>
        <begin position="140"/>
        <end position="300"/>
    </location>
</feature>
<gene>
    <name evidence="4" type="ORF">A3C26_00680</name>
</gene>
<evidence type="ECO:0000313" key="4">
    <source>
        <dbReference type="EMBL" id="OGE25329.1"/>
    </source>
</evidence>
<evidence type="ECO:0000313" key="5">
    <source>
        <dbReference type="Proteomes" id="UP000177042"/>
    </source>
</evidence>
<dbReference type="PANTHER" id="PTHR23080">
    <property type="entry name" value="THAP DOMAIN PROTEIN"/>
    <property type="match status" value="1"/>
</dbReference>